<protein>
    <submittedName>
        <fullName evidence="1">Protein SGT1 isoform X2</fullName>
    </submittedName>
</protein>
<evidence type="ECO:0000313" key="2">
    <source>
        <dbReference type="Proteomes" id="UP000623129"/>
    </source>
</evidence>
<dbReference type="InterPro" id="IPR011990">
    <property type="entry name" value="TPR-like_helical_dom_sf"/>
</dbReference>
<dbReference type="OrthoDB" id="1706732at2759"/>
<dbReference type="InterPro" id="IPR044563">
    <property type="entry name" value="Sgt1-like"/>
</dbReference>
<dbReference type="AlphaFoldDB" id="A0A833R2R2"/>
<gene>
    <name evidence="1" type="ORF">FCM35_KLT01980</name>
</gene>
<name>A0A833R2R2_9POAL</name>
<dbReference type="SUPFAM" id="SSF48452">
    <property type="entry name" value="TPR-like"/>
    <property type="match status" value="1"/>
</dbReference>
<dbReference type="Proteomes" id="UP000623129">
    <property type="component" value="Unassembled WGS sequence"/>
</dbReference>
<proteinExistence type="predicted"/>
<comment type="caution">
    <text evidence="1">The sequence shown here is derived from an EMBL/GenBank/DDBJ whole genome shotgun (WGS) entry which is preliminary data.</text>
</comment>
<dbReference type="PANTHER" id="PTHR45862">
    <property type="entry name" value="PROTEIN SGT1 HOMOLOG"/>
    <property type="match status" value="1"/>
</dbReference>
<sequence length="221" mass="24093">MHEKLESEIARSASSSCESPLLPFLSLSDLPRPPNFWRESFQEDTLPARLSSPLLSSPLKICPALLSSSAPTSSATTAPLSRRQLLQRQPLLSLLSLGEALLSVLSSQLKLESRLPSGSCEVEAVADATKAIQLDPSMSKAYFRKGTACMKLEEYQTAKAALEAGAALVPGDNIFTKLIKECDERIAEEEMEIPPVYSLVWQDTKFHVLIILSSSFIKGLS</sequence>
<reference evidence="1" key="1">
    <citation type="submission" date="2020-01" db="EMBL/GenBank/DDBJ databases">
        <title>Genome sequence of Kobresia littledalei, the first chromosome-level genome in the family Cyperaceae.</title>
        <authorList>
            <person name="Qu G."/>
        </authorList>
    </citation>
    <scope>NUCLEOTIDE SEQUENCE</scope>
    <source>
        <strain evidence="1">C.B.Clarke</strain>
        <tissue evidence="1">Leaf</tissue>
    </source>
</reference>
<keyword evidence="2" id="KW-1185">Reference proteome</keyword>
<accession>A0A833R2R2</accession>
<organism evidence="1 2">
    <name type="scientific">Carex littledalei</name>
    <dbReference type="NCBI Taxonomy" id="544730"/>
    <lineage>
        <taxon>Eukaryota</taxon>
        <taxon>Viridiplantae</taxon>
        <taxon>Streptophyta</taxon>
        <taxon>Embryophyta</taxon>
        <taxon>Tracheophyta</taxon>
        <taxon>Spermatophyta</taxon>
        <taxon>Magnoliopsida</taxon>
        <taxon>Liliopsida</taxon>
        <taxon>Poales</taxon>
        <taxon>Cyperaceae</taxon>
        <taxon>Cyperoideae</taxon>
        <taxon>Cariceae</taxon>
        <taxon>Carex</taxon>
        <taxon>Carex subgen. Euthyceras</taxon>
    </lineage>
</organism>
<dbReference type="GO" id="GO:0051087">
    <property type="term" value="F:protein-folding chaperone binding"/>
    <property type="evidence" value="ECO:0007669"/>
    <property type="project" value="InterPro"/>
</dbReference>
<dbReference type="EMBL" id="SWLB01000011">
    <property type="protein sequence ID" value="KAF3332403.1"/>
    <property type="molecule type" value="Genomic_DNA"/>
</dbReference>
<dbReference type="Gene3D" id="1.25.40.10">
    <property type="entry name" value="Tetratricopeptide repeat domain"/>
    <property type="match status" value="1"/>
</dbReference>
<evidence type="ECO:0000313" key="1">
    <source>
        <dbReference type="EMBL" id="KAF3332403.1"/>
    </source>
</evidence>